<dbReference type="InterPro" id="IPR015854">
    <property type="entry name" value="ABC_transpr_LolD-like"/>
</dbReference>
<dbReference type="PANTHER" id="PTHR24220">
    <property type="entry name" value="IMPORT ATP-BINDING PROTEIN"/>
    <property type="match status" value="1"/>
</dbReference>
<dbReference type="Pfam" id="PF00005">
    <property type="entry name" value="ABC_tran"/>
    <property type="match status" value="1"/>
</dbReference>
<dbReference type="Gene3D" id="3.40.50.300">
    <property type="entry name" value="P-loop containing nucleotide triphosphate hydrolases"/>
    <property type="match status" value="1"/>
</dbReference>
<dbReference type="InterPro" id="IPR003439">
    <property type="entry name" value="ABC_transporter-like_ATP-bd"/>
</dbReference>
<dbReference type="InterPro" id="IPR027417">
    <property type="entry name" value="P-loop_NTPase"/>
</dbReference>
<evidence type="ECO:0000256" key="1">
    <source>
        <dbReference type="ARBA" id="ARBA00022448"/>
    </source>
</evidence>
<evidence type="ECO:0000313" key="6">
    <source>
        <dbReference type="Proteomes" id="UP000708576"/>
    </source>
</evidence>
<protein>
    <submittedName>
        <fullName evidence="5">ABC transporter ATP-binding protein</fullName>
    </submittedName>
</protein>
<evidence type="ECO:0000259" key="4">
    <source>
        <dbReference type="PROSITE" id="PS50893"/>
    </source>
</evidence>
<dbReference type="PANTHER" id="PTHR24220:SF648">
    <property type="entry name" value="ABC TRANSPORTER ATP-BINDING PROTEIN YTRE"/>
    <property type="match status" value="1"/>
</dbReference>
<proteinExistence type="predicted"/>
<dbReference type="SMART" id="SM00382">
    <property type="entry name" value="AAA"/>
    <property type="match status" value="1"/>
</dbReference>
<keyword evidence="1" id="KW-0813">Transport</keyword>
<keyword evidence="2" id="KW-0547">Nucleotide-binding</keyword>
<accession>A0ABS5K1K5</accession>
<gene>
    <name evidence="5" type="ORF">KEM10_22485</name>
</gene>
<dbReference type="CDD" id="cd03255">
    <property type="entry name" value="ABC_MJ0796_LolCDE_FtsE"/>
    <property type="match status" value="1"/>
</dbReference>
<dbReference type="Proteomes" id="UP000708576">
    <property type="component" value="Unassembled WGS sequence"/>
</dbReference>
<keyword evidence="3 5" id="KW-0067">ATP-binding</keyword>
<comment type="caution">
    <text evidence="5">The sequence shown here is derived from an EMBL/GenBank/DDBJ whole genome shotgun (WGS) entry which is preliminary data.</text>
</comment>
<organism evidence="5 6">
    <name type="scientific">Carboxylicivirga linearis</name>
    <dbReference type="NCBI Taxonomy" id="1628157"/>
    <lineage>
        <taxon>Bacteria</taxon>
        <taxon>Pseudomonadati</taxon>
        <taxon>Bacteroidota</taxon>
        <taxon>Bacteroidia</taxon>
        <taxon>Marinilabiliales</taxon>
        <taxon>Marinilabiliaceae</taxon>
        <taxon>Carboxylicivirga</taxon>
    </lineage>
</organism>
<dbReference type="InterPro" id="IPR017911">
    <property type="entry name" value="MacB-like_ATP-bd"/>
</dbReference>
<evidence type="ECO:0000256" key="2">
    <source>
        <dbReference type="ARBA" id="ARBA00022741"/>
    </source>
</evidence>
<dbReference type="SUPFAM" id="SSF52540">
    <property type="entry name" value="P-loop containing nucleoside triphosphate hydrolases"/>
    <property type="match status" value="1"/>
</dbReference>
<dbReference type="InterPro" id="IPR003593">
    <property type="entry name" value="AAA+_ATPase"/>
</dbReference>
<evidence type="ECO:0000313" key="5">
    <source>
        <dbReference type="EMBL" id="MBS2101070.1"/>
    </source>
</evidence>
<sequence>MSENEHECSISDAIEGKMIHTRNLTKIQRYGGIEQNILQNVNVDIEAGEFVCLLGPSGSGKSSLMNMFGLIDTPTSGDLLMMGHDVTNLKERQRINLRRGSIGNIFQSFGLIEELNVFENIELPLQYLKYNKQTRYSKVTAVLDRLNITHLKKYYPKQLDGLHKQLVGIGRAIVIEPDILLADEPTGCLNSNSGSKIMEVLNSINEQGTTIVMATHSANDADKAQRIVQIFDGHIITENIKNRL</sequence>
<evidence type="ECO:0000256" key="3">
    <source>
        <dbReference type="ARBA" id="ARBA00022840"/>
    </source>
</evidence>
<feature type="domain" description="ABC transporter" evidence="4">
    <location>
        <begin position="19"/>
        <end position="244"/>
    </location>
</feature>
<name>A0ABS5K1K5_9BACT</name>
<dbReference type="EMBL" id="JAGUCO010000037">
    <property type="protein sequence ID" value="MBS2101070.1"/>
    <property type="molecule type" value="Genomic_DNA"/>
</dbReference>
<keyword evidence="6" id="KW-1185">Reference proteome</keyword>
<reference evidence="5 6" key="1">
    <citation type="journal article" date="2015" name="Int. J. Syst. Evol. Microbiol.">
        <title>Carboxylicivirga linearis sp. nov., isolated from a sea cucumber culture pond.</title>
        <authorList>
            <person name="Wang F.Q."/>
            <person name="Zhou Y.X."/>
            <person name="Lin X.Z."/>
            <person name="Chen G.J."/>
            <person name="Du Z.J."/>
        </authorList>
    </citation>
    <scope>NUCLEOTIDE SEQUENCE [LARGE SCALE GENOMIC DNA]</scope>
    <source>
        <strain evidence="5 6">FB218</strain>
    </source>
</reference>
<dbReference type="PROSITE" id="PS50893">
    <property type="entry name" value="ABC_TRANSPORTER_2"/>
    <property type="match status" value="1"/>
</dbReference>
<dbReference type="RefSeq" id="WP_212220137.1">
    <property type="nucleotide sequence ID" value="NZ_JAGUCO010000037.1"/>
</dbReference>
<dbReference type="GO" id="GO:0005524">
    <property type="term" value="F:ATP binding"/>
    <property type="evidence" value="ECO:0007669"/>
    <property type="project" value="UniProtKB-KW"/>
</dbReference>